<gene>
    <name evidence="1" type="ORF">ERS852394_00910</name>
</gene>
<protein>
    <submittedName>
        <fullName evidence="1">Uncharacterized protein</fullName>
    </submittedName>
</protein>
<evidence type="ECO:0000313" key="2">
    <source>
        <dbReference type="Proteomes" id="UP000095409"/>
    </source>
</evidence>
<dbReference type="Pfam" id="PF18937">
    <property type="entry name" value="DUF5685"/>
    <property type="match status" value="1"/>
</dbReference>
<dbReference type="GeneID" id="79805104"/>
<dbReference type="EMBL" id="CYZD01000003">
    <property type="protein sequence ID" value="CUN79122.1"/>
    <property type="molecule type" value="Genomic_DNA"/>
</dbReference>
<sequence>MFGYVVLNKPEIKFKDFDMYRSFYCGLCRELRERYGISGQITLSYDMTFVILLLSALYEPPTRKGTTRCIVHPVRKQTVRKNAITEYGADMNIFLTYYKCKDDWNDEKKILSLAYGKLLESKEKKSEQQWKKKIDVIISCLNELSEMEQEGETDIDRVSGCFGRIMAEIFAYREDVWEPTLRRMGFYLGKFIYLMDAYDDVEDDVKKGNYNPFAKDYIIKGFDDRIKNMLLLMMAETCREFEKLPIIKYADILRNILYSGVWCRFESISRKRREEREKEDV</sequence>
<dbReference type="Proteomes" id="UP000095409">
    <property type="component" value="Unassembled WGS sequence"/>
</dbReference>
<dbReference type="InterPro" id="IPR043740">
    <property type="entry name" value="DUF5685"/>
</dbReference>
<name>A0A173ZRR1_9FIRM</name>
<proteinExistence type="predicted"/>
<dbReference type="AlphaFoldDB" id="A0A173ZRR1"/>
<reference evidence="1 2" key="1">
    <citation type="submission" date="2015-09" db="EMBL/GenBank/DDBJ databases">
        <authorList>
            <consortium name="Pathogen Informatics"/>
        </authorList>
    </citation>
    <scope>NUCLEOTIDE SEQUENCE [LARGE SCALE GENOMIC DNA]</scope>
    <source>
        <strain evidence="1 2">2789STDY5608837</strain>
    </source>
</reference>
<accession>A0A173ZRR1</accession>
<organism evidence="1 2">
    <name type="scientific">Blautia obeum</name>
    <dbReference type="NCBI Taxonomy" id="40520"/>
    <lineage>
        <taxon>Bacteria</taxon>
        <taxon>Bacillati</taxon>
        <taxon>Bacillota</taxon>
        <taxon>Clostridia</taxon>
        <taxon>Lachnospirales</taxon>
        <taxon>Lachnospiraceae</taxon>
        <taxon>Blautia</taxon>
    </lineage>
</organism>
<evidence type="ECO:0000313" key="1">
    <source>
        <dbReference type="EMBL" id="CUN79122.1"/>
    </source>
</evidence>
<dbReference type="RefSeq" id="WP_005427795.1">
    <property type="nucleotide sequence ID" value="NZ_CYZD01000003.1"/>
</dbReference>